<organism evidence="1 2">
    <name type="scientific">Nocardioides cavernaquae</name>
    <dbReference type="NCBI Taxonomy" id="2321396"/>
    <lineage>
        <taxon>Bacteria</taxon>
        <taxon>Bacillati</taxon>
        <taxon>Actinomycetota</taxon>
        <taxon>Actinomycetes</taxon>
        <taxon>Propionibacteriales</taxon>
        <taxon>Nocardioidaceae</taxon>
        <taxon>Nocardioides</taxon>
    </lineage>
</organism>
<accession>A0A3A5HA03</accession>
<evidence type="ECO:0000313" key="1">
    <source>
        <dbReference type="EMBL" id="RJS44864.1"/>
    </source>
</evidence>
<evidence type="ECO:0008006" key="3">
    <source>
        <dbReference type="Google" id="ProtNLM"/>
    </source>
</evidence>
<dbReference type="AlphaFoldDB" id="A0A3A5HA03"/>
<name>A0A3A5HA03_9ACTN</name>
<evidence type="ECO:0000313" key="2">
    <source>
        <dbReference type="Proteomes" id="UP000276542"/>
    </source>
</evidence>
<keyword evidence="2" id="KW-1185">Reference proteome</keyword>
<gene>
    <name evidence="1" type="ORF">D4739_00465</name>
</gene>
<proteinExistence type="predicted"/>
<comment type="caution">
    <text evidence="1">The sequence shown here is derived from an EMBL/GenBank/DDBJ whole genome shotgun (WGS) entry which is preliminary data.</text>
</comment>
<reference evidence="2" key="1">
    <citation type="submission" date="2018-09" db="EMBL/GenBank/DDBJ databases">
        <authorList>
            <person name="Zhu H."/>
        </authorList>
    </citation>
    <scope>NUCLEOTIDE SEQUENCE [LARGE SCALE GENOMIC DNA]</scope>
    <source>
        <strain evidence="2">K1W22B-1</strain>
    </source>
</reference>
<dbReference type="EMBL" id="QYRP01000002">
    <property type="protein sequence ID" value="RJS44864.1"/>
    <property type="molecule type" value="Genomic_DNA"/>
</dbReference>
<protein>
    <recommendedName>
        <fullName evidence="3">DUF559 domain-containing protein</fullName>
    </recommendedName>
</protein>
<sequence>MPAVDAYLPLGRRLRNGLAESGSRGLRAEDVVTIGGLTVTTPLRTACDLGRLLHRDQAIAALDSMLRIEEFSREDLLRAPRRFPRYRGVVQLRELVPLADGRSQSPGESVLRLRWIDCGDLPRPVPQWEVVTPWGSRFLDLALPELKYAGEYDGEEFHGPDQEEHDEERRGWLREGGWIIDVFRKEHVYGPQQDAEVRLRGGVAEALTRRRA</sequence>
<dbReference type="Proteomes" id="UP000276542">
    <property type="component" value="Unassembled WGS sequence"/>
</dbReference>